<sequence>MGDDFLLKSRDEQILSNYLKMLAFTAQEKNSDHALMVLRFKKLELRKSARKFHGENNDLVNHHLNIWQDHVDRMLAQRLQTVDDLTQQLSQAPEQKQTALAGLQQQLTQVQSVLNKLKV</sequence>
<reference evidence="1" key="1">
    <citation type="journal article" date="2022" name="Microorganisms">
        <title>Two New Species of Filamentous Sulfur Bacteria of the Genus Thiothrix, Thiothrix winogradskyi sp. nov. and 'Candidatus Thiothrix sulfatifontis' sp. nov.</title>
        <authorList>
            <person name="Ravin N.V."/>
            <person name="Rossetti S."/>
            <person name="Beletsky A.V."/>
            <person name="Kadnikov V.V."/>
            <person name="Rudenko T.S."/>
            <person name="Smolyakov D.D."/>
            <person name="Moskvitina M.I."/>
            <person name="Gureeva M.V."/>
            <person name="Mardanov A.V."/>
            <person name="Grabovich M.Y."/>
        </authorList>
    </citation>
    <scope>NUCLEOTIDE SEQUENCE</scope>
    <source>
        <strain evidence="1">CT3</strain>
    </source>
</reference>
<dbReference type="EMBL" id="CP091244">
    <property type="protein sequence ID" value="UJS24069.1"/>
    <property type="molecule type" value="Genomic_DNA"/>
</dbReference>
<organism evidence="1 2">
    <name type="scientific">Thiothrix winogradskyi</name>
    <dbReference type="NCBI Taxonomy" id="96472"/>
    <lineage>
        <taxon>Bacteria</taxon>
        <taxon>Pseudomonadati</taxon>
        <taxon>Pseudomonadota</taxon>
        <taxon>Gammaproteobacteria</taxon>
        <taxon>Thiotrichales</taxon>
        <taxon>Thiotrichaceae</taxon>
        <taxon>Thiothrix</taxon>
    </lineage>
</organism>
<evidence type="ECO:0000313" key="2">
    <source>
        <dbReference type="Proteomes" id="UP001054801"/>
    </source>
</evidence>
<dbReference type="RefSeq" id="WP_236498342.1">
    <property type="nucleotide sequence ID" value="NZ_CP091244.1"/>
</dbReference>
<evidence type="ECO:0000313" key="1">
    <source>
        <dbReference type="EMBL" id="UJS24069.1"/>
    </source>
</evidence>
<dbReference type="Proteomes" id="UP001054801">
    <property type="component" value="Chromosome"/>
</dbReference>
<keyword evidence="2" id="KW-1185">Reference proteome</keyword>
<protein>
    <submittedName>
        <fullName evidence="1">Uncharacterized protein</fullName>
    </submittedName>
</protein>
<proteinExistence type="predicted"/>
<gene>
    <name evidence="1" type="ORF">L2Y54_19395</name>
</gene>
<accession>A0ABY3SZS1</accession>
<name>A0ABY3SZS1_9GAMM</name>